<dbReference type="Proteomes" id="UP000001304">
    <property type="component" value="Chromosome"/>
</dbReference>
<keyword evidence="1" id="KW-0472">Membrane</keyword>
<dbReference type="BioCyc" id="IAGG583356:GHAH-1101-MONOMER"/>
<dbReference type="AlphaFoldDB" id="E0SNY5"/>
<keyword evidence="3" id="KW-1185">Reference proteome</keyword>
<evidence type="ECO:0000256" key="1">
    <source>
        <dbReference type="SAM" id="Phobius"/>
    </source>
</evidence>
<gene>
    <name evidence="2" type="ordered locus">Igag_1119</name>
</gene>
<dbReference type="HOGENOM" id="CLU_3163078_0_0_2"/>
<proteinExistence type="predicted"/>
<feature type="transmembrane region" description="Helical" evidence="1">
    <location>
        <begin position="12"/>
        <end position="37"/>
    </location>
</feature>
<evidence type="ECO:0000313" key="3">
    <source>
        <dbReference type="Proteomes" id="UP000001304"/>
    </source>
</evidence>
<reference evidence="2 3" key="1">
    <citation type="journal article" date="2010" name="Stand. Genomic Sci.">
        <title>Complete genome sequence of Ignisphaera aggregans type strain (AQ1.S1).</title>
        <authorList>
            <person name="Goker M."/>
            <person name="Held B."/>
            <person name="Lapidus A."/>
            <person name="Nolan M."/>
            <person name="Spring S."/>
            <person name="Yasawong M."/>
            <person name="Lucas S."/>
            <person name="Glavina Del Rio T."/>
            <person name="Tice H."/>
            <person name="Cheng J.F."/>
            <person name="Goodwin L."/>
            <person name="Tapia R."/>
            <person name="Pitluck S."/>
            <person name="Liolios K."/>
            <person name="Ivanova N."/>
            <person name="Mavromatis K."/>
            <person name="Mikhailova N."/>
            <person name="Pati A."/>
            <person name="Chen A."/>
            <person name="Palaniappan K."/>
            <person name="Brambilla E."/>
            <person name="Land M."/>
            <person name="Hauser L."/>
            <person name="Chang Y.J."/>
            <person name="Jeffries C.D."/>
            <person name="Brettin T."/>
            <person name="Detter J.C."/>
            <person name="Han C."/>
            <person name="Rohde M."/>
            <person name="Sikorski J."/>
            <person name="Woyke T."/>
            <person name="Bristow J."/>
            <person name="Eisen J.A."/>
            <person name="Markowitz V."/>
            <person name="Hugenholtz P."/>
            <person name="Kyrpides N.C."/>
            <person name="Klenk H.P."/>
        </authorList>
    </citation>
    <scope>NUCLEOTIDE SEQUENCE [LARGE SCALE GENOMIC DNA]</scope>
    <source>
        <strain evidence="3">DSM 17230 / JCM 13409 / AQ1.S1</strain>
    </source>
</reference>
<evidence type="ECO:0000313" key="2">
    <source>
        <dbReference type="EMBL" id="ADM27931.1"/>
    </source>
</evidence>
<keyword evidence="1" id="KW-0812">Transmembrane</keyword>
<organism evidence="2 3">
    <name type="scientific">Ignisphaera aggregans (strain DSM 17230 / JCM 13409 / AQ1.S1)</name>
    <dbReference type="NCBI Taxonomy" id="583356"/>
    <lineage>
        <taxon>Archaea</taxon>
        <taxon>Thermoproteota</taxon>
        <taxon>Thermoprotei</taxon>
        <taxon>Desulfurococcales</taxon>
        <taxon>Desulfurococcaceae</taxon>
        <taxon>Ignisphaera</taxon>
    </lineage>
</organism>
<accession>E0SNY5</accession>
<dbReference type="EMBL" id="CP002098">
    <property type="protein sequence ID" value="ADM27931.1"/>
    <property type="molecule type" value="Genomic_DNA"/>
</dbReference>
<protein>
    <submittedName>
        <fullName evidence="2">Uncharacterized protein</fullName>
    </submittedName>
</protein>
<dbReference type="STRING" id="583356.Igag_1119"/>
<sequence>MSSLRMLRIWRYISIFVAIASVVLAIAAAIGLVRVGADYDPKDRSLA</sequence>
<name>E0SNY5_IGNAA</name>
<dbReference type="KEGG" id="iag:Igag_1119"/>
<keyword evidence="1" id="KW-1133">Transmembrane helix</keyword>